<feature type="domain" description="Immunity MXAN-0049 protein" evidence="1">
    <location>
        <begin position="24"/>
        <end position="162"/>
    </location>
</feature>
<gene>
    <name evidence="2" type="ORF">ROA7450_03932</name>
</gene>
<dbReference type="Pfam" id="PF07791">
    <property type="entry name" value="Imm11"/>
    <property type="match status" value="1"/>
</dbReference>
<dbReference type="InterPro" id="IPR012433">
    <property type="entry name" value="Imm11"/>
</dbReference>
<sequence>MANLHGGPALEDLSLLPKKARRTDKLKLKDFTSIDGKACVSQKFKDAVESLEPGAHQFSSIELQEKDGTPIPEQYYLFNNCQAAPCVLAAHSEMKPVSYTYHENMPFYFCHSTNVGLSRQVVEGWHLCGGSIILPSGCVFMSDELFKRFKQDRLKPFRYHEATFFDEPWMAEENVPELVQWMKDNPELAEDKKRFFVKKSIKQN</sequence>
<name>A0A1X7A6P6_9RHOB</name>
<dbReference type="Proteomes" id="UP000193061">
    <property type="component" value="Unassembled WGS sequence"/>
</dbReference>
<reference evidence="2 3" key="1">
    <citation type="submission" date="2017-03" db="EMBL/GenBank/DDBJ databases">
        <authorList>
            <person name="Afonso C.L."/>
            <person name="Miller P.J."/>
            <person name="Scott M.A."/>
            <person name="Spackman E."/>
            <person name="Goraichik I."/>
            <person name="Dimitrov K.M."/>
            <person name="Suarez D.L."/>
            <person name="Swayne D.E."/>
        </authorList>
    </citation>
    <scope>NUCLEOTIDE SEQUENCE [LARGE SCALE GENOMIC DNA]</scope>
    <source>
        <strain evidence="2 3">CECT 7450</strain>
    </source>
</reference>
<accession>A0A1X7A6P6</accession>
<keyword evidence="3" id="KW-1185">Reference proteome</keyword>
<evidence type="ECO:0000259" key="1">
    <source>
        <dbReference type="Pfam" id="PF07791"/>
    </source>
</evidence>
<dbReference type="EMBL" id="FWFX01000018">
    <property type="protein sequence ID" value="SLN71555.1"/>
    <property type="molecule type" value="Genomic_DNA"/>
</dbReference>
<evidence type="ECO:0000313" key="3">
    <source>
        <dbReference type="Proteomes" id="UP000193061"/>
    </source>
</evidence>
<evidence type="ECO:0000313" key="2">
    <source>
        <dbReference type="EMBL" id="SLN71555.1"/>
    </source>
</evidence>
<dbReference type="AlphaFoldDB" id="A0A1X7A6P6"/>
<proteinExistence type="predicted"/>
<protein>
    <recommendedName>
        <fullName evidence="1">Immunity MXAN-0049 protein domain-containing protein</fullName>
    </recommendedName>
</protein>
<organism evidence="2 3">
    <name type="scientific">Roseovarius albus</name>
    <dbReference type="NCBI Taxonomy" id="1247867"/>
    <lineage>
        <taxon>Bacteria</taxon>
        <taxon>Pseudomonadati</taxon>
        <taxon>Pseudomonadota</taxon>
        <taxon>Alphaproteobacteria</taxon>
        <taxon>Rhodobacterales</taxon>
        <taxon>Roseobacteraceae</taxon>
        <taxon>Roseovarius</taxon>
    </lineage>
</organism>